<protein>
    <submittedName>
        <fullName evidence="1">Uncharacterized protein</fullName>
    </submittedName>
</protein>
<evidence type="ECO:0000313" key="1">
    <source>
        <dbReference type="EMBL" id="RNJ49405.1"/>
    </source>
</evidence>
<evidence type="ECO:0000313" key="2">
    <source>
        <dbReference type="Proteomes" id="UP000268623"/>
    </source>
</evidence>
<reference evidence="1 2" key="1">
    <citation type="submission" date="2018-08" db="EMBL/GenBank/DDBJ databases">
        <title>Genome sequence of Methylocystis hirsuta CSC1, a methanotroph able to accumulate PHAs.</title>
        <authorList>
            <person name="Bordel S."/>
            <person name="Rodriguez E."/>
            <person name="Gancedo J."/>
            <person name="Munoz R."/>
        </authorList>
    </citation>
    <scope>NUCLEOTIDE SEQUENCE [LARGE SCALE GENOMIC DNA]</scope>
    <source>
        <strain evidence="1 2">CSC1</strain>
    </source>
</reference>
<comment type="caution">
    <text evidence="1">The sequence shown here is derived from an EMBL/GenBank/DDBJ whole genome shotgun (WGS) entry which is preliminary data.</text>
</comment>
<name>A0A3M9XNI9_9HYPH</name>
<sequence>MVVHSFCGDAIGFSSVVHAYFFDEPDLDEVGGGDRVCDNSPTVRQKPLVTNQVVENGTDRAGEGIIHRR</sequence>
<dbReference type="EMBL" id="QWDD01000001">
    <property type="protein sequence ID" value="RNJ49405.1"/>
    <property type="molecule type" value="Genomic_DNA"/>
</dbReference>
<organism evidence="1 2">
    <name type="scientific">Methylocystis hirsuta</name>
    <dbReference type="NCBI Taxonomy" id="369798"/>
    <lineage>
        <taxon>Bacteria</taxon>
        <taxon>Pseudomonadati</taxon>
        <taxon>Pseudomonadota</taxon>
        <taxon>Alphaproteobacteria</taxon>
        <taxon>Hyphomicrobiales</taxon>
        <taxon>Methylocystaceae</taxon>
        <taxon>Methylocystis</taxon>
    </lineage>
</organism>
<gene>
    <name evidence="1" type="ORF">D1O30_07105</name>
</gene>
<keyword evidence="2" id="KW-1185">Reference proteome</keyword>
<accession>A0A3M9XNI9</accession>
<dbReference type="AlphaFoldDB" id="A0A3M9XNI9"/>
<dbReference type="Proteomes" id="UP000268623">
    <property type="component" value="Unassembled WGS sequence"/>
</dbReference>
<proteinExistence type="predicted"/>